<feature type="transmembrane region" description="Helical" evidence="9">
    <location>
        <begin position="75"/>
        <end position="97"/>
    </location>
</feature>
<evidence type="ECO:0000256" key="3">
    <source>
        <dbReference type="ARBA" id="ARBA00022475"/>
    </source>
</evidence>
<dbReference type="InterPro" id="IPR017871">
    <property type="entry name" value="ABC_transporter-like_CS"/>
</dbReference>
<accession>A4U3P1</accession>
<dbReference type="SMART" id="SM00382">
    <property type="entry name" value="AAA"/>
    <property type="match status" value="1"/>
</dbReference>
<organism evidence="12">
    <name type="scientific">Magnetospirillum gryphiswaldense</name>
    <dbReference type="NCBI Taxonomy" id="55518"/>
    <lineage>
        <taxon>Bacteria</taxon>
        <taxon>Pseudomonadati</taxon>
        <taxon>Pseudomonadota</taxon>
        <taxon>Alphaproteobacteria</taxon>
        <taxon>Rhodospirillales</taxon>
        <taxon>Rhodospirillaceae</taxon>
        <taxon>Magnetospirillum</taxon>
    </lineage>
</organism>
<feature type="transmembrane region" description="Helical" evidence="9">
    <location>
        <begin position="181"/>
        <end position="198"/>
    </location>
</feature>
<evidence type="ECO:0000256" key="5">
    <source>
        <dbReference type="ARBA" id="ARBA00022741"/>
    </source>
</evidence>
<proteinExistence type="predicted"/>
<dbReference type="EMBL" id="CU459003">
    <property type="protein sequence ID" value="CAM77498.1"/>
    <property type="molecule type" value="Genomic_DNA"/>
</dbReference>
<dbReference type="GO" id="GO:0034040">
    <property type="term" value="F:ATPase-coupled lipid transmembrane transporter activity"/>
    <property type="evidence" value="ECO:0007669"/>
    <property type="project" value="TreeGrafter"/>
</dbReference>
<keyword evidence="2" id="KW-0813">Transport</keyword>
<dbReference type="RefSeq" id="WP_106002609.1">
    <property type="nucleotide sequence ID" value="NZ_CP027527.1"/>
</dbReference>
<dbReference type="InterPro" id="IPR011527">
    <property type="entry name" value="ABC1_TM_dom"/>
</dbReference>
<dbReference type="PROSITE" id="PS50893">
    <property type="entry name" value="ABC_TRANSPORTER_2"/>
    <property type="match status" value="1"/>
</dbReference>
<evidence type="ECO:0000259" key="10">
    <source>
        <dbReference type="PROSITE" id="PS50893"/>
    </source>
</evidence>
<evidence type="ECO:0000313" key="12">
    <source>
        <dbReference type="EMBL" id="CAM77498.1"/>
    </source>
</evidence>
<keyword evidence="3" id="KW-1003">Cell membrane</keyword>
<feature type="transmembrane region" description="Helical" evidence="9">
    <location>
        <begin position="266"/>
        <end position="285"/>
    </location>
</feature>
<protein>
    <submittedName>
        <fullName evidence="12">ATPas</fullName>
    </submittedName>
</protein>
<dbReference type="GO" id="GO:0005524">
    <property type="term" value="F:ATP binding"/>
    <property type="evidence" value="ECO:0007669"/>
    <property type="project" value="UniProtKB-KW"/>
</dbReference>
<dbReference type="PANTHER" id="PTHR24221">
    <property type="entry name" value="ATP-BINDING CASSETTE SUB-FAMILY B"/>
    <property type="match status" value="1"/>
</dbReference>
<dbReference type="Pfam" id="PF00005">
    <property type="entry name" value="ABC_tran"/>
    <property type="match status" value="1"/>
</dbReference>
<dbReference type="PROSITE" id="PS50929">
    <property type="entry name" value="ABC_TM1F"/>
    <property type="match status" value="1"/>
</dbReference>
<dbReference type="InterPro" id="IPR039421">
    <property type="entry name" value="Type_1_exporter"/>
</dbReference>
<dbReference type="PANTHER" id="PTHR24221:SF632">
    <property type="entry name" value="ATP-DEPENDENT LIPID A-CORE FLIPPASE"/>
    <property type="match status" value="1"/>
</dbReference>
<evidence type="ECO:0000259" key="11">
    <source>
        <dbReference type="PROSITE" id="PS50929"/>
    </source>
</evidence>
<keyword evidence="6" id="KW-0067">ATP-binding</keyword>
<evidence type="ECO:0000256" key="7">
    <source>
        <dbReference type="ARBA" id="ARBA00022989"/>
    </source>
</evidence>
<dbReference type="InterPro" id="IPR003593">
    <property type="entry name" value="AAA+_ATPase"/>
</dbReference>
<dbReference type="InterPro" id="IPR003439">
    <property type="entry name" value="ABC_transporter-like_ATP-bd"/>
</dbReference>
<gene>
    <name evidence="12" type="ORF">MGR_0166</name>
</gene>
<dbReference type="InterPro" id="IPR036640">
    <property type="entry name" value="ABC1_TM_sf"/>
</dbReference>
<reference evidence="12" key="1">
    <citation type="journal article" date="2007" name="J. Bacteriol.">
        <title>Comparative genome analysis of four magnetotactic bacteria reveals a complex set of group-specific genes implicated in magnetosome biomineralization and function.</title>
        <authorList>
            <person name="Richter M."/>
            <person name="Kube M."/>
            <person name="Bazylinski D.A."/>
            <person name="Lombardot T."/>
            <person name="Gloeckner F.O."/>
            <person name="Reinhardt R."/>
            <person name="Schueler D."/>
        </authorList>
    </citation>
    <scope>NUCLEOTIDE SEQUENCE</scope>
    <source>
        <strain evidence="12">MSR-1</strain>
    </source>
</reference>
<evidence type="ECO:0000256" key="2">
    <source>
        <dbReference type="ARBA" id="ARBA00022448"/>
    </source>
</evidence>
<dbReference type="GO" id="GO:0140359">
    <property type="term" value="F:ABC-type transporter activity"/>
    <property type="evidence" value="ECO:0007669"/>
    <property type="project" value="InterPro"/>
</dbReference>
<evidence type="ECO:0000256" key="9">
    <source>
        <dbReference type="SAM" id="Phobius"/>
    </source>
</evidence>
<dbReference type="PROSITE" id="PS00211">
    <property type="entry name" value="ABC_TRANSPORTER_1"/>
    <property type="match status" value="1"/>
</dbReference>
<dbReference type="GO" id="GO:0005886">
    <property type="term" value="C:plasma membrane"/>
    <property type="evidence" value="ECO:0007669"/>
    <property type="project" value="UniProtKB-SubCell"/>
</dbReference>
<dbReference type="Gene3D" id="1.20.1560.10">
    <property type="entry name" value="ABC transporter type 1, transmembrane domain"/>
    <property type="match status" value="1"/>
</dbReference>
<dbReference type="FunFam" id="3.40.50.300:FF:000221">
    <property type="entry name" value="Multidrug ABC transporter ATP-binding protein"/>
    <property type="match status" value="1"/>
</dbReference>
<dbReference type="SUPFAM" id="SSF52540">
    <property type="entry name" value="P-loop containing nucleoside triphosphate hydrolases"/>
    <property type="match status" value="1"/>
</dbReference>
<dbReference type="InterPro" id="IPR027417">
    <property type="entry name" value="P-loop_NTPase"/>
</dbReference>
<dbReference type="Gene3D" id="3.40.50.300">
    <property type="entry name" value="P-loop containing nucleotide triphosphate hydrolases"/>
    <property type="match status" value="1"/>
</dbReference>
<evidence type="ECO:0000256" key="6">
    <source>
        <dbReference type="ARBA" id="ARBA00022840"/>
    </source>
</evidence>
<feature type="domain" description="ABC transporter" evidence="10">
    <location>
        <begin position="362"/>
        <end position="596"/>
    </location>
</feature>
<comment type="subcellular location">
    <subcellularLocation>
        <location evidence="1">Cell membrane</location>
        <topology evidence="1">Multi-pass membrane protein</topology>
    </subcellularLocation>
</comment>
<keyword evidence="7 9" id="KW-1133">Transmembrane helix</keyword>
<keyword evidence="5" id="KW-0547">Nucleotide-binding</keyword>
<feature type="transmembrane region" description="Helical" evidence="9">
    <location>
        <begin position="147"/>
        <end position="175"/>
    </location>
</feature>
<feature type="domain" description="ABC transmembrane type-1" evidence="11">
    <location>
        <begin position="21"/>
        <end position="324"/>
    </location>
</feature>
<evidence type="ECO:0000256" key="1">
    <source>
        <dbReference type="ARBA" id="ARBA00004651"/>
    </source>
</evidence>
<keyword evidence="8 9" id="KW-0472">Membrane</keyword>
<feature type="transmembrane region" description="Helical" evidence="9">
    <location>
        <begin position="20"/>
        <end position="49"/>
    </location>
</feature>
<dbReference type="AlphaFoldDB" id="A4U3P1"/>
<keyword evidence="4 9" id="KW-0812">Transmembrane</keyword>
<evidence type="ECO:0000256" key="4">
    <source>
        <dbReference type="ARBA" id="ARBA00022692"/>
    </source>
</evidence>
<dbReference type="GO" id="GO:0016887">
    <property type="term" value="F:ATP hydrolysis activity"/>
    <property type="evidence" value="ECO:0007669"/>
    <property type="project" value="InterPro"/>
</dbReference>
<dbReference type="SUPFAM" id="SSF90123">
    <property type="entry name" value="ABC transporter transmembrane region"/>
    <property type="match status" value="1"/>
</dbReference>
<name>A4U3P1_9PROT</name>
<evidence type="ECO:0000256" key="8">
    <source>
        <dbReference type="ARBA" id="ARBA00023136"/>
    </source>
</evidence>
<sequence length="606" mass="67137">MFSAFRKLLTLVDARTRWGLVVLAFFSLFVAALEMVGTGLFLPLMQIFIEPGKLPSLPVIGRYAEPLIGMKQSHLLIGAVMVMLVFFAFKNSVIAVLKWYERKFIYRAEASFQVRLFEAYMTRPWCEAVYGNSADIARNLMRSVPVVFIRVLMPTIEVLTETLLALGALVALLLIEPMATVLAITVSGGVLGLFFLLIRLRISRWGKFIEEHTSSCYQWINRGIGGLKQIKVLGRERYFSDHFAHAVDHAAHYAHLTMMMTQYPRLLGEVAALLTLVLVVVFLVLVEKRAPGEALPVLGVFAAAAFRVLPSVNRIVSSAAMVRSGIAALNNVHDDLMVGLMVQRHTTPLIDEPLKMTRSLTLKGIDFQYPQGKDKALYNIDLTISKGEMIALVGRSGSGKTTMVDLMLGLIEPDSGSVLCDDRDIHGHLDSWRRRIAYVPQQVILFDDSLLRNIAFGLPDSEIDSQRAMAAATAAQLEDMLETLPDGMDTHLGENGSRLSGGQRQRVGVARALYDDFDLLVLDEATSALDQETERRMVQTFDQLRGQSTVVVVAHRLSTVRHCDRIIVVDGGHIVAQGNFQTLMEQSDLFKTLVASASLHGKDAPI</sequence>